<name>A0ABW2SMX0_9ACTO</name>
<dbReference type="EMBL" id="JBHTEF010000001">
    <property type="protein sequence ID" value="MFC7580938.1"/>
    <property type="molecule type" value="Genomic_DNA"/>
</dbReference>
<reference evidence="5" key="1">
    <citation type="journal article" date="2019" name="Int. J. Syst. Evol. Microbiol.">
        <title>The Global Catalogue of Microorganisms (GCM) 10K type strain sequencing project: providing services to taxonomists for standard genome sequencing and annotation.</title>
        <authorList>
            <consortium name="The Broad Institute Genomics Platform"/>
            <consortium name="The Broad Institute Genome Sequencing Center for Infectious Disease"/>
            <person name="Wu L."/>
            <person name="Ma J."/>
        </authorList>
    </citation>
    <scope>NUCLEOTIDE SEQUENCE [LARGE SCALE GENOMIC DNA]</scope>
    <source>
        <strain evidence="5">CCUG 56698</strain>
    </source>
</reference>
<dbReference type="Pfam" id="PF17920">
    <property type="entry name" value="TetR_C_16"/>
    <property type="match status" value="1"/>
</dbReference>
<feature type="domain" description="HTH tetR-type" evidence="3">
    <location>
        <begin position="4"/>
        <end position="64"/>
    </location>
</feature>
<evidence type="ECO:0000256" key="2">
    <source>
        <dbReference type="PROSITE-ProRule" id="PRU00335"/>
    </source>
</evidence>
<dbReference type="InterPro" id="IPR009057">
    <property type="entry name" value="Homeodomain-like_sf"/>
</dbReference>
<dbReference type="PANTHER" id="PTHR30055">
    <property type="entry name" value="HTH-TYPE TRANSCRIPTIONAL REGULATOR RUTR"/>
    <property type="match status" value="1"/>
</dbReference>
<accession>A0ABW2SMX0</accession>
<organism evidence="4 5">
    <name type="scientific">Schaalia naturae</name>
    <dbReference type="NCBI Taxonomy" id="635203"/>
    <lineage>
        <taxon>Bacteria</taxon>
        <taxon>Bacillati</taxon>
        <taxon>Actinomycetota</taxon>
        <taxon>Actinomycetes</taxon>
        <taxon>Actinomycetales</taxon>
        <taxon>Actinomycetaceae</taxon>
        <taxon>Schaalia</taxon>
    </lineage>
</organism>
<dbReference type="PROSITE" id="PS50977">
    <property type="entry name" value="HTH_TETR_2"/>
    <property type="match status" value="1"/>
</dbReference>
<dbReference type="Pfam" id="PF00440">
    <property type="entry name" value="TetR_N"/>
    <property type="match status" value="1"/>
</dbReference>
<feature type="DNA-binding region" description="H-T-H motif" evidence="2">
    <location>
        <begin position="27"/>
        <end position="46"/>
    </location>
</feature>
<dbReference type="SUPFAM" id="SSF48498">
    <property type="entry name" value="Tetracyclin repressor-like, C-terminal domain"/>
    <property type="match status" value="1"/>
</dbReference>
<dbReference type="Gene3D" id="1.10.357.10">
    <property type="entry name" value="Tetracycline Repressor, domain 2"/>
    <property type="match status" value="1"/>
</dbReference>
<dbReference type="SUPFAM" id="SSF46689">
    <property type="entry name" value="Homeodomain-like"/>
    <property type="match status" value="1"/>
</dbReference>
<evidence type="ECO:0000313" key="5">
    <source>
        <dbReference type="Proteomes" id="UP001596527"/>
    </source>
</evidence>
<dbReference type="InterPro" id="IPR036271">
    <property type="entry name" value="Tet_transcr_reg_TetR-rel_C_sf"/>
</dbReference>
<dbReference type="InterPro" id="IPR050109">
    <property type="entry name" value="HTH-type_TetR-like_transc_reg"/>
</dbReference>
<comment type="caution">
    <text evidence="4">The sequence shown here is derived from an EMBL/GenBank/DDBJ whole genome shotgun (WGS) entry which is preliminary data.</text>
</comment>
<keyword evidence="5" id="KW-1185">Reference proteome</keyword>
<protein>
    <submittedName>
        <fullName evidence="4">TetR family transcriptional regulator</fullName>
    </submittedName>
</protein>
<proteinExistence type="predicted"/>
<dbReference type="PRINTS" id="PR00455">
    <property type="entry name" value="HTHTETR"/>
</dbReference>
<evidence type="ECO:0000313" key="4">
    <source>
        <dbReference type="EMBL" id="MFC7580938.1"/>
    </source>
</evidence>
<dbReference type="PANTHER" id="PTHR30055:SF235">
    <property type="entry name" value="TRANSCRIPTIONAL REGULATORY PROTEIN"/>
    <property type="match status" value="1"/>
</dbReference>
<dbReference type="InterPro" id="IPR001647">
    <property type="entry name" value="HTH_TetR"/>
</dbReference>
<dbReference type="Proteomes" id="UP001596527">
    <property type="component" value="Unassembled WGS sequence"/>
</dbReference>
<evidence type="ECO:0000259" key="3">
    <source>
        <dbReference type="PROSITE" id="PS50977"/>
    </source>
</evidence>
<evidence type="ECO:0000256" key="1">
    <source>
        <dbReference type="ARBA" id="ARBA00023125"/>
    </source>
</evidence>
<gene>
    <name evidence="4" type="ORF">ACFQWG_06975</name>
</gene>
<sequence>MSAERTRARILDAARRAFARGGFEATSVRSIAALAGVDQALVHHYFGTKRQLFLEAIEVPMDPAELLAPVLAAPREQMGEAYLRAVLGLWDSEAEPALVSTLRTLVSSPDGQAVIGSFVLEVALRALEPAVDDGSGSARLRLSLVASQTVGLILARKVARIEPIASMAADDLAALVAPTIQRYMTGELPG</sequence>
<dbReference type="InterPro" id="IPR041678">
    <property type="entry name" value="TetR_C_16"/>
</dbReference>
<dbReference type="Gene3D" id="1.10.10.60">
    <property type="entry name" value="Homeodomain-like"/>
    <property type="match status" value="1"/>
</dbReference>
<dbReference type="RefSeq" id="WP_380973603.1">
    <property type="nucleotide sequence ID" value="NZ_JBHTEF010000001.1"/>
</dbReference>
<keyword evidence="1 2" id="KW-0238">DNA-binding</keyword>